<proteinExistence type="predicted"/>
<name>A0A0D1KM49_BACIU</name>
<dbReference type="Proteomes" id="UP000032247">
    <property type="component" value="Unassembled WGS sequence"/>
</dbReference>
<comment type="caution">
    <text evidence="1">The sequence shown here is derived from an EMBL/GenBank/DDBJ whole genome shotgun (WGS) entry which is preliminary data.</text>
</comment>
<organism evidence="1 2">
    <name type="scientific">Bacillus subtilis</name>
    <dbReference type="NCBI Taxonomy" id="1423"/>
    <lineage>
        <taxon>Bacteria</taxon>
        <taxon>Bacillati</taxon>
        <taxon>Bacillota</taxon>
        <taxon>Bacilli</taxon>
        <taxon>Bacillales</taxon>
        <taxon>Bacillaceae</taxon>
        <taxon>Bacillus</taxon>
    </lineage>
</organism>
<protein>
    <submittedName>
        <fullName evidence="1">Uncharacterized protein</fullName>
    </submittedName>
</protein>
<evidence type="ECO:0000313" key="1">
    <source>
        <dbReference type="EMBL" id="KIU09885.1"/>
    </source>
</evidence>
<evidence type="ECO:0000313" key="2">
    <source>
        <dbReference type="Proteomes" id="UP000032247"/>
    </source>
</evidence>
<dbReference type="PATRIC" id="fig|1423.173.peg.3739"/>
<reference evidence="1 2" key="1">
    <citation type="submission" date="2014-12" db="EMBL/GenBank/DDBJ databases">
        <title>Comparative genome analysis of Bacillus coagulans HM-08, Clostridium butyricum HM-68, Bacillus subtilis HM-66 and Bacillus licheniformis BL-09.</title>
        <authorList>
            <person name="Zhang H."/>
        </authorList>
    </citation>
    <scope>NUCLEOTIDE SEQUENCE [LARGE SCALE GENOMIC DNA]</scope>
    <source>
        <strain evidence="1 2">HM-66</strain>
    </source>
</reference>
<accession>A0A0D1KM49</accession>
<gene>
    <name evidence="1" type="ORF">SC09_contig10orf00074</name>
</gene>
<sequence>MYNWNYPELCNFQGTGDTALFYHSLRLIGTCVLLIPHNLTKNQ</sequence>
<dbReference type="EMBL" id="JXBC01000007">
    <property type="protein sequence ID" value="KIU09885.1"/>
    <property type="molecule type" value="Genomic_DNA"/>
</dbReference>
<dbReference type="AlphaFoldDB" id="A0A0D1KM49"/>